<dbReference type="AlphaFoldDB" id="A0AAE0Z3J9"/>
<proteinExistence type="predicted"/>
<sequence>MGTQFCRIKAFGDLMGDIITHAVVESKSLVDQPMADAEEVLGDLGPTVQALLYINESGLANEELAEKGRRFIRHSRLKIVLQITK</sequence>
<reference evidence="2" key="1">
    <citation type="journal article" date="2023" name="G3 (Bethesda)">
        <title>A reference genome for the long-term kleptoplast-retaining sea slug Elysia crispata morphotype clarki.</title>
        <authorList>
            <person name="Eastman K.E."/>
            <person name="Pendleton A.L."/>
            <person name="Shaikh M.A."/>
            <person name="Suttiyut T."/>
            <person name="Ogas R."/>
            <person name="Tomko P."/>
            <person name="Gavelis G."/>
            <person name="Widhalm J.R."/>
            <person name="Wisecaver J.H."/>
        </authorList>
    </citation>
    <scope>NUCLEOTIDE SEQUENCE</scope>
    <source>
        <strain evidence="2">ECLA1</strain>
    </source>
</reference>
<dbReference type="EMBL" id="JAWDGP010004796">
    <property type="protein sequence ID" value="KAK3761950.1"/>
    <property type="molecule type" value="Genomic_DNA"/>
</dbReference>
<keyword evidence="3" id="KW-1185">Reference proteome</keyword>
<dbReference type="InterPro" id="IPR011626">
    <property type="entry name" value="Alpha-macroglobulin_TED"/>
</dbReference>
<accession>A0AAE0Z3J9</accession>
<evidence type="ECO:0000313" key="3">
    <source>
        <dbReference type="Proteomes" id="UP001283361"/>
    </source>
</evidence>
<evidence type="ECO:0000313" key="2">
    <source>
        <dbReference type="EMBL" id="KAK3761950.1"/>
    </source>
</evidence>
<comment type="caution">
    <text evidence="2">The sequence shown here is derived from an EMBL/GenBank/DDBJ whole genome shotgun (WGS) entry which is preliminary data.</text>
</comment>
<organism evidence="2 3">
    <name type="scientific">Elysia crispata</name>
    <name type="common">lettuce slug</name>
    <dbReference type="NCBI Taxonomy" id="231223"/>
    <lineage>
        <taxon>Eukaryota</taxon>
        <taxon>Metazoa</taxon>
        <taxon>Spiralia</taxon>
        <taxon>Lophotrochozoa</taxon>
        <taxon>Mollusca</taxon>
        <taxon>Gastropoda</taxon>
        <taxon>Heterobranchia</taxon>
        <taxon>Euthyneura</taxon>
        <taxon>Panpulmonata</taxon>
        <taxon>Sacoglossa</taxon>
        <taxon>Placobranchoidea</taxon>
        <taxon>Plakobranchidae</taxon>
        <taxon>Elysia</taxon>
    </lineage>
</organism>
<evidence type="ECO:0000259" key="1">
    <source>
        <dbReference type="Pfam" id="PF07678"/>
    </source>
</evidence>
<dbReference type="Pfam" id="PF07678">
    <property type="entry name" value="TED_complement"/>
    <property type="match status" value="1"/>
</dbReference>
<gene>
    <name evidence="2" type="ORF">RRG08_047496</name>
</gene>
<dbReference type="Proteomes" id="UP001283361">
    <property type="component" value="Unassembled WGS sequence"/>
</dbReference>
<name>A0AAE0Z3J9_9GAST</name>
<protein>
    <recommendedName>
        <fullName evidence="1">Alpha-macroglobulin-like TED domain-containing protein</fullName>
    </recommendedName>
</protein>
<feature type="domain" description="Alpha-macroglobulin-like TED" evidence="1">
    <location>
        <begin position="9"/>
        <end position="75"/>
    </location>
</feature>
<dbReference type="GO" id="GO:0005615">
    <property type="term" value="C:extracellular space"/>
    <property type="evidence" value="ECO:0007669"/>
    <property type="project" value="InterPro"/>
</dbReference>